<dbReference type="EMBL" id="GEDC01016854">
    <property type="protein sequence ID" value="JAS20444.1"/>
    <property type="molecule type" value="Transcribed_RNA"/>
</dbReference>
<feature type="compositionally biased region" description="Basic and acidic residues" evidence="1">
    <location>
        <begin position="23"/>
        <end position="33"/>
    </location>
</feature>
<gene>
    <name evidence="2" type="ORF">g.11893</name>
</gene>
<feature type="region of interest" description="Disordered" evidence="1">
    <location>
        <begin position="1"/>
        <end position="33"/>
    </location>
</feature>
<evidence type="ECO:0000256" key="1">
    <source>
        <dbReference type="SAM" id="MobiDB-lite"/>
    </source>
</evidence>
<name>A0A1B6D419_9HEMI</name>
<feature type="non-terminal residue" evidence="2">
    <location>
        <position position="313"/>
    </location>
</feature>
<reference evidence="2" key="1">
    <citation type="submission" date="2015-12" db="EMBL/GenBank/DDBJ databases">
        <title>De novo transcriptome assembly of four potential Pierce s Disease insect vectors from Arizona vineyards.</title>
        <authorList>
            <person name="Tassone E.E."/>
        </authorList>
    </citation>
    <scope>NUCLEOTIDE SEQUENCE</scope>
</reference>
<organism evidence="2">
    <name type="scientific">Clastoptera arizonana</name>
    <name type="common">Arizona spittle bug</name>
    <dbReference type="NCBI Taxonomy" id="38151"/>
    <lineage>
        <taxon>Eukaryota</taxon>
        <taxon>Metazoa</taxon>
        <taxon>Ecdysozoa</taxon>
        <taxon>Arthropoda</taxon>
        <taxon>Hexapoda</taxon>
        <taxon>Insecta</taxon>
        <taxon>Pterygota</taxon>
        <taxon>Neoptera</taxon>
        <taxon>Paraneoptera</taxon>
        <taxon>Hemiptera</taxon>
        <taxon>Auchenorrhyncha</taxon>
        <taxon>Cercopoidea</taxon>
        <taxon>Clastopteridae</taxon>
        <taxon>Clastoptera</taxon>
    </lineage>
</organism>
<evidence type="ECO:0000313" key="2">
    <source>
        <dbReference type="EMBL" id="JAS20444.1"/>
    </source>
</evidence>
<proteinExistence type="predicted"/>
<feature type="compositionally biased region" description="Polar residues" evidence="1">
    <location>
        <begin position="1"/>
        <end position="18"/>
    </location>
</feature>
<dbReference type="AlphaFoldDB" id="A0A1B6D419"/>
<sequence>MDKPETSGNSPMNRSDNPTSDTCEDKKTTDDKNQSFEISDAINHISQGQCEKLEIDSSSREFVLQNFISQTSSKSEKIQYDEITNQFLDESLIIESTEFPTDDFSLHNQETKNLHLNNYPKSFENTSLTNISGHNGTILDFIPLSDDSPQTLASDSDNYIHQECANTFCLNDKTKQSLEPSRSNTQPIYVFIDGECSGFKEERDGCTAKLNGGLLQIDESLLEAKHNAEVQSLKHNSSEKNNESITSERSCNISSSANLMNVVSVLDDKVNYLNEGSFSDLHQKGIPCESSIHDDSQFLGNINSQIHKITSSK</sequence>
<protein>
    <submittedName>
        <fullName evidence="2">Uncharacterized protein</fullName>
    </submittedName>
</protein>
<accession>A0A1B6D419</accession>